<dbReference type="PANTHER" id="PTHR43513:SF3">
    <property type="entry name" value="DIHYDROOROTATE DEHYDROGENASE B (NAD(+)), ELECTRON TRANSFER SUBUNIT-RELATED"/>
    <property type="match status" value="1"/>
</dbReference>
<keyword evidence="4 12" id="KW-0001">2Fe-2S</keyword>
<keyword evidence="15" id="KW-1185">Reference proteome</keyword>
<dbReference type="GO" id="GO:0006221">
    <property type="term" value="P:pyrimidine nucleotide biosynthetic process"/>
    <property type="evidence" value="ECO:0007669"/>
    <property type="project" value="InterPro"/>
</dbReference>
<feature type="binding site" evidence="12">
    <location>
        <position position="191"/>
    </location>
    <ligand>
        <name>[2Fe-2S] cluster</name>
        <dbReference type="ChEBI" id="CHEBI:190135"/>
    </ligand>
</feature>
<dbReference type="Gene3D" id="2.10.240.10">
    <property type="entry name" value="Dihydroorotate dehydrogenase, electron transfer subunit"/>
    <property type="match status" value="1"/>
</dbReference>
<keyword evidence="7" id="KW-0249">Electron transport</keyword>
<keyword evidence="3 11" id="KW-0285">Flavoprotein</keyword>
<accession>A0A1M6RFK2</accession>
<dbReference type="RefSeq" id="WP_079653786.1">
    <property type="nucleotide sequence ID" value="NZ_LT670846.1"/>
</dbReference>
<reference evidence="14 15" key="1">
    <citation type="submission" date="2016-11" db="EMBL/GenBank/DDBJ databases">
        <authorList>
            <person name="Jaros S."/>
            <person name="Januszkiewicz K."/>
            <person name="Wedrychowicz H."/>
        </authorList>
    </citation>
    <scope>NUCLEOTIDE SEQUENCE [LARGE SCALE GENOMIC DNA]</scope>
    <source>
        <strain evidence="14 15">DSM 19557</strain>
    </source>
</reference>
<keyword evidence="2" id="KW-0813">Transport</keyword>
<evidence type="ECO:0000256" key="6">
    <source>
        <dbReference type="ARBA" id="ARBA00022827"/>
    </source>
</evidence>
<feature type="binding site" evidence="11">
    <location>
        <begin position="59"/>
        <end position="61"/>
    </location>
    <ligand>
        <name>FAD</name>
        <dbReference type="ChEBI" id="CHEBI:57692"/>
    </ligand>
</feature>
<evidence type="ECO:0000256" key="1">
    <source>
        <dbReference type="ARBA" id="ARBA00006422"/>
    </source>
</evidence>
<dbReference type="InterPro" id="IPR019480">
    <property type="entry name" value="Dihydroorotate_DH_Fe-S-bd"/>
</dbReference>
<keyword evidence="5 12" id="KW-0479">Metal-binding</keyword>
<comment type="similarity">
    <text evidence="1">Belongs to the PyrK family.</text>
</comment>
<protein>
    <submittedName>
        <fullName evidence="14">Ferredoxin--NADP+ reductase</fullName>
    </submittedName>
</protein>
<evidence type="ECO:0000256" key="8">
    <source>
        <dbReference type="ARBA" id="ARBA00023004"/>
    </source>
</evidence>
<dbReference type="GO" id="GO:0050660">
    <property type="term" value="F:flavin adenine dinucleotide binding"/>
    <property type="evidence" value="ECO:0007669"/>
    <property type="project" value="InterPro"/>
</dbReference>
<evidence type="ECO:0000256" key="10">
    <source>
        <dbReference type="ARBA" id="ARBA00034078"/>
    </source>
</evidence>
<evidence type="ECO:0000256" key="5">
    <source>
        <dbReference type="ARBA" id="ARBA00022723"/>
    </source>
</evidence>
<evidence type="ECO:0000256" key="12">
    <source>
        <dbReference type="PIRSR" id="PIRSR006816-2"/>
    </source>
</evidence>
<name>A0A1M6RFK2_9AQUI</name>
<dbReference type="OrthoDB" id="9778346at2"/>
<comment type="cofactor">
    <cofactor evidence="12">
        <name>[2Fe-2S] cluster</name>
        <dbReference type="ChEBI" id="CHEBI:190135"/>
    </cofactor>
    <text evidence="12">Binds 1 [2Fe-2S] cluster per subunit.</text>
</comment>
<dbReference type="Gene3D" id="2.40.30.10">
    <property type="entry name" value="Translation factors"/>
    <property type="match status" value="1"/>
</dbReference>
<feature type="binding site" evidence="12">
    <location>
        <position position="206"/>
    </location>
    <ligand>
        <name>[2Fe-2S] cluster</name>
        <dbReference type="ChEBI" id="CHEBI:190135"/>
    </ligand>
</feature>
<dbReference type="STRING" id="381751.SAMN05444391_0630"/>
<organism evidence="14 15">
    <name type="scientific">Thermocrinis minervae</name>
    <dbReference type="NCBI Taxonomy" id="381751"/>
    <lineage>
        <taxon>Bacteria</taxon>
        <taxon>Pseudomonadati</taxon>
        <taxon>Aquificota</taxon>
        <taxon>Aquificia</taxon>
        <taxon>Aquificales</taxon>
        <taxon>Aquificaceae</taxon>
        <taxon>Thermocrinis</taxon>
    </lineage>
</organism>
<evidence type="ECO:0000256" key="2">
    <source>
        <dbReference type="ARBA" id="ARBA00022448"/>
    </source>
</evidence>
<gene>
    <name evidence="14" type="ORF">SAMN05444391_0630</name>
</gene>
<dbReference type="SUPFAM" id="SSF63380">
    <property type="entry name" value="Riboflavin synthase domain-like"/>
    <property type="match status" value="1"/>
</dbReference>
<comment type="cofactor">
    <cofactor evidence="11">
        <name>FAD</name>
        <dbReference type="ChEBI" id="CHEBI:57692"/>
    </cofactor>
    <text evidence="11">Binds 1 FAD per subunit.</text>
</comment>
<feature type="domain" description="Dihydroorotate dehydrogenase electron transfer subunit iron-sulphur cluster binding" evidence="13">
    <location>
        <begin position="185"/>
        <end position="217"/>
    </location>
</feature>
<sequence length="254" mass="28672">MYPITFKRDVSEDYFLLGIEAKHLTNFQPGQYAILQTTELSERIPLSILRVENDRVEFLVQKRGKSTLELYHSTEIFYVAGPLGKPFPLGVYGKVYMYGIDWGPASLYSVAKALKSLDNKVYLFVSGKYPPLEIVEDAFDKVSLSFEMPKDADLVVVAGKASELKDFVESLKGYPCIALSTAPILCGVGLCLSCRVYSEGKERLSCTDGPWFEASSLDWQSLTLRENLYVEEESLALEEYLKELRRRALREATS</sequence>
<evidence type="ECO:0000256" key="7">
    <source>
        <dbReference type="ARBA" id="ARBA00022982"/>
    </source>
</evidence>
<feature type="binding site" evidence="12">
    <location>
        <position position="194"/>
    </location>
    <ligand>
        <name>[2Fe-2S] cluster</name>
        <dbReference type="ChEBI" id="CHEBI:190135"/>
    </ligand>
</feature>
<evidence type="ECO:0000256" key="3">
    <source>
        <dbReference type="ARBA" id="ARBA00022630"/>
    </source>
</evidence>
<dbReference type="PIRSF" id="PIRSF006816">
    <property type="entry name" value="Cyc3_hyd_g"/>
    <property type="match status" value="1"/>
</dbReference>
<comment type="cofactor">
    <cofactor evidence="10">
        <name>[2Fe-2S] cluster</name>
        <dbReference type="ChEBI" id="CHEBI:190135"/>
    </cofactor>
</comment>
<dbReference type="PANTHER" id="PTHR43513">
    <property type="entry name" value="DIHYDROOROTATE DEHYDROGENASE B (NAD(+)), ELECTRON TRANSFER SUBUNIT"/>
    <property type="match status" value="1"/>
</dbReference>
<keyword evidence="9 12" id="KW-0411">Iron-sulfur</keyword>
<dbReference type="Pfam" id="PF10418">
    <property type="entry name" value="DHODB_Fe-S_bind"/>
    <property type="match status" value="1"/>
</dbReference>
<evidence type="ECO:0000256" key="4">
    <source>
        <dbReference type="ARBA" id="ARBA00022714"/>
    </source>
</evidence>
<keyword evidence="8 12" id="KW-0408">Iron</keyword>
<dbReference type="GO" id="GO:0051537">
    <property type="term" value="F:2 iron, 2 sulfur cluster binding"/>
    <property type="evidence" value="ECO:0007669"/>
    <property type="project" value="UniProtKB-KW"/>
</dbReference>
<dbReference type="InterPro" id="IPR012165">
    <property type="entry name" value="Cyt_c3_hydrogenase_gsu"/>
</dbReference>
<feature type="binding site" evidence="12">
    <location>
        <position position="186"/>
    </location>
    <ligand>
        <name>[2Fe-2S] cluster</name>
        <dbReference type="ChEBI" id="CHEBI:190135"/>
    </ligand>
</feature>
<dbReference type="Proteomes" id="UP000189810">
    <property type="component" value="Chromosome I"/>
</dbReference>
<dbReference type="AlphaFoldDB" id="A0A1M6RFK2"/>
<dbReference type="InterPro" id="IPR017938">
    <property type="entry name" value="Riboflavin_synthase-like_b-brl"/>
</dbReference>
<proteinExistence type="inferred from homology"/>
<dbReference type="GO" id="GO:0046872">
    <property type="term" value="F:metal ion binding"/>
    <property type="evidence" value="ECO:0007669"/>
    <property type="project" value="UniProtKB-KW"/>
</dbReference>
<dbReference type="InterPro" id="IPR050353">
    <property type="entry name" value="PyrK_electron_transfer"/>
</dbReference>
<evidence type="ECO:0000256" key="11">
    <source>
        <dbReference type="PIRSR" id="PIRSR006816-1"/>
    </source>
</evidence>
<evidence type="ECO:0000256" key="9">
    <source>
        <dbReference type="ARBA" id="ARBA00023014"/>
    </source>
</evidence>
<dbReference type="EMBL" id="LT670846">
    <property type="protein sequence ID" value="SHK31232.1"/>
    <property type="molecule type" value="Genomic_DNA"/>
</dbReference>
<dbReference type="InterPro" id="IPR037117">
    <property type="entry name" value="Dihydroorotate_DH_ele_sf"/>
</dbReference>
<evidence type="ECO:0000313" key="15">
    <source>
        <dbReference type="Proteomes" id="UP000189810"/>
    </source>
</evidence>
<evidence type="ECO:0000313" key="14">
    <source>
        <dbReference type="EMBL" id="SHK31232.1"/>
    </source>
</evidence>
<keyword evidence="6 11" id="KW-0274">FAD</keyword>
<evidence type="ECO:0000259" key="13">
    <source>
        <dbReference type="Pfam" id="PF10418"/>
    </source>
</evidence>